<feature type="domain" description="Pyridoxamine 5'-phosphate oxidase N-terminal" evidence="2">
    <location>
        <begin position="5"/>
        <end position="103"/>
    </location>
</feature>
<reference evidence="3 4" key="1">
    <citation type="submission" date="2016-12" db="EMBL/GenBank/DDBJ databases">
        <title>The draft genome sequence of Actinophytocola xinjiangensis.</title>
        <authorList>
            <person name="Wang W."/>
            <person name="Yuan L."/>
        </authorList>
    </citation>
    <scope>NUCLEOTIDE SEQUENCE [LARGE SCALE GENOMIC DNA]</scope>
    <source>
        <strain evidence="3 4">CGMCC 4.4663</strain>
    </source>
</reference>
<evidence type="ECO:0000259" key="2">
    <source>
        <dbReference type="Pfam" id="PF01243"/>
    </source>
</evidence>
<proteinExistence type="predicted"/>
<organism evidence="3 4">
    <name type="scientific">Actinophytocola xinjiangensis</name>
    <dbReference type="NCBI Taxonomy" id="485602"/>
    <lineage>
        <taxon>Bacteria</taxon>
        <taxon>Bacillati</taxon>
        <taxon>Actinomycetota</taxon>
        <taxon>Actinomycetes</taxon>
        <taxon>Pseudonocardiales</taxon>
        <taxon>Pseudonocardiaceae</taxon>
    </lineage>
</organism>
<dbReference type="Pfam" id="PF01243">
    <property type="entry name" value="PNPOx_N"/>
    <property type="match status" value="1"/>
</dbReference>
<dbReference type="EMBL" id="MSIF01000010">
    <property type="protein sequence ID" value="OLF08995.1"/>
    <property type="molecule type" value="Genomic_DNA"/>
</dbReference>
<name>A0A7Z0WJS7_9PSEU</name>
<dbReference type="Gene3D" id="2.30.110.10">
    <property type="entry name" value="Electron Transport, Fmn-binding Protein, Chain A"/>
    <property type="match status" value="1"/>
</dbReference>
<sequence length="151" mass="16608">MPLLTEKETAYLLAHRVGRLATTNADGVPHVIPTNYHLDPDTGTIGIGHVVLEGRGQERLYLRNLTANPHAAFVVDDWVTVPHWTPTGITLKGTTVLHPEGGSTLSPNYGPRWLEITPTWVSSWGIDTSSYTPATPRKLPPQPLNPPRPRQ</sequence>
<accession>A0A7Z0WJS7</accession>
<dbReference type="Proteomes" id="UP000185696">
    <property type="component" value="Unassembled WGS sequence"/>
</dbReference>
<gene>
    <name evidence="3" type="ORF">BLA60_20585</name>
</gene>
<dbReference type="AlphaFoldDB" id="A0A7Z0WJS7"/>
<dbReference type="OrthoDB" id="3693562at2"/>
<dbReference type="InterPro" id="IPR011576">
    <property type="entry name" value="Pyridox_Oxase_N"/>
</dbReference>
<dbReference type="SUPFAM" id="SSF50475">
    <property type="entry name" value="FMN-binding split barrel"/>
    <property type="match status" value="1"/>
</dbReference>
<dbReference type="InterPro" id="IPR012349">
    <property type="entry name" value="Split_barrel_FMN-bd"/>
</dbReference>
<evidence type="ECO:0000313" key="3">
    <source>
        <dbReference type="EMBL" id="OLF08995.1"/>
    </source>
</evidence>
<keyword evidence="4" id="KW-1185">Reference proteome</keyword>
<evidence type="ECO:0000313" key="4">
    <source>
        <dbReference type="Proteomes" id="UP000185696"/>
    </source>
</evidence>
<feature type="region of interest" description="Disordered" evidence="1">
    <location>
        <begin position="131"/>
        <end position="151"/>
    </location>
</feature>
<feature type="compositionally biased region" description="Pro residues" evidence="1">
    <location>
        <begin position="138"/>
        <end position="151"/>
    </location>
</feature>
<evidence type="ECO:0000256" key="1">
    <source>
        <dbReference type="SAM" id="MobiDB-lite"/>
    </source>
</evidence>
<dbReference type="RefSeq" id="WP_075134586.1">
    <property type="nucleotide sequence ID" value="NZ_MSIF01000010.1"/>
</dbReference>
<protein>
    <recommendedName>
        <fullName evidence="2">Pyridoxamine 5'-phosphate oxidase N-terminal domain-containing protein</fullName>
    </recommendedName>
</protein>
<comment type="caution">
    <text evidence="3">The sequence shown here is derived from an EMBL/GenBank/DDBJ whole genome shotgun (WGS) entry which is preliminary data.</text>
</comment>